<dbReference type="InterPro" id="IPR015414">
    <property type="entry name" value="TMEM64"/>
</dbReference>
<evidence type="ECO:0000256" key="5">
    <source>
        <dbReference type="ARBA" id="ARBA00023136"/>
    </source>
</evidence>
<feature type="transmembrane region" description="Helical" evidence="6">
    <location>
        <begin position="76"/>
        <end position="101"/>
    </location>
</feature>
<sequence>MIGATLGASLAFLIGRYAGRGMVEKWVKGKEEFEKIDEGVRKQGWRMLMITRLVPVFPFNLQNFAYGLTKIDFKTYVFVSAISMIPGIIAFTFMAGAIVSGEGIGKISVYIGIGAIFFVIISLIPKWIKK</sequence>
<evidence type="ECO:0000256" key="1">
    <source>
        <dbReference type="ARBA" id="ARBA00004651"/>
    </source>
</evidence>
<comment type="similarity">
    <text evidence="6">Belongs to the TVP38/TMEM64 family.</text>
</comment>
<dbReference type="PANTHER" id="PTHR12677">
    <property type="entry name" value="GOLGI APPARATUS MEMBRANE PROTEIN TVP38-RELATED"/>
    <property type="match status" value="1"/>
</dbReference>
<comment type="caution">
    <text evidence="6">Lacks conserved residue(s) required for the propagation of feature annotation.</text>
</comment>
<reference evidence="9" key="1">
    <citation type="journal article" date="2019" name="Int. J. Syst. Evol. Microbiol.">
        <title>The Global Catalogue of Microorganisms (GCM) 10K type strain sequencing project: providing services to taxonomists for standard genome sequencing and annotation.</title>
        <authorList>
            <consortium name="The Broad Institute Genomics Platform"/>
            <consortium name="The Broad Institute Genome Sequencing Center for Infectious Disease"/>
            <person name="Wu L."/>
            <person name="Ma J."/>
        </authorList>
    </citation>
    <scope>NUCLEOTIDE SEQUENCE [LARGE SCALE GENOMIC DNA]</scope>
    <source>
        <strain evidence="9">JCM 1407</strain>
    </source>
</reference>
<comment type="subcellular location">
    <subcellularLocation>
        <location evidence="1 6">Cell membrane</location>
        <topology evidence="1 6">Multi-pass membrane protein</topology>
    </subcellularLocation>
</comment>
<comment type="caution">
    <text evidence="8">The sequence shown here is derived from an EMBL/GenBank/DDBJ whole genome shotgun (WGS) entry which is preliminary data.</text>
</comment>
<evidence type="ECO:0000256" key="6">
    <source>
        <dbReference type="RuleBase" id="RU366058"/>
    </source>
</evidence>
<evidence type="ECO:0000256" key="4">
    <source>
        <dbReference type="ARBA" id="ARBA00022989"/>
    </source>
</evidence>
<dbReference type="Pfam" id="PF09335">
    <property type="entry name" value="VTT_dom"/>
    <property type="match status" value="1"/>
</dbReference>
<accession>A0ABP3UE58</accession>
<evidence type="ECO:0000256" key="2">
    <source>
        <dbReference type="ARBA" id="ARBA00022475"/>
    </source>
</evidence>
<protein>
    <recommendedName>
        <fullName evidence="6">TVP38/TMEM64 family membrane protein</fullName>
    </recommendedName>
</protein>
<gene>
    <name evidence="8" type="ORF">GCM10008906_00430</name>
</gene>
<keyword evidence="4 6" id="KW-1133">Transmembrane helix</keyword>
<dbReference type="InterPro" id="IPR032816">
    <property type="entry name" value="VTT_dom"/>
</dbReference>
<name>A0ABP3UE58_9CLOT</name>
<dbReference type="PANTHER" id="PTHR12677:SF59">
    <property type="entry name" value="GOLGI APPARATUS MEMBRANE PROTEIN TVP38-RELATED"/>
    <property type="match status" value="1"/>
</dbReference>
<dbReference type="Proteomes" id="UP001501510">
    <property type="component" value="Unassembled WGS sequence"/>
</dbReference>
<evidence type="ECO:0000313" key="8">
    <source>
        <dbReference type="EMBL" id="GAA0731683.1"/>
    </source>
</evidence>
<keyword evidence="3 6" id="KW-0812">Transmembrane</keyword>
<feature type="transmembrane region" description="Helical" evidence="6">
    <location>
        <begin position="107"/>
        <end position="128"/>
    </location>
</feature>
<keyword evidence="5 6" id="KW-0472">Membrane</keyword>
<keyword evidence="9" id="KW-1185">Reference proteome</keyword>
<proteinExistence type="inferred from homology"/>
<evidence type="ECO:0000259" key="7">
    <source>
        <dbReference type="Pfam" id="PF09335"/>
    </source>
</evidence>
<dbReference type="EMBL" id="BAAACG010000001">
    <property type="protein sequence ID" value="GAA0731683.1"/>
    <property type="molecule type" value="Genomic_DNA"/>
</dbReference>
<evidence type="ECO:0000256" key="3">
    <source>
        <dbReference type="ARBA" id="ARBA00022692"/>
    </source>
</evidence>
<keyword evidence="2 6" id="KW-1003">Cell membrane</keyword>
<feature type="domain" description="VTT" evidence="7">
    <location>
        <begin position="1"/>
        <end position="94"/>
    </location>
</feature>
<organism evidence="8 9">
    <name type="scientific">Clostridium oceanicum</name>
    <dbReference type="NCBI Taxonomy" id="1543"/>
    <lineage>
        <taxon>Bacteria</taxon>
        <taxon>Bacillati</taxon>
        <taxon>Bacillota</taxon>
        <taxon>Clostridia</taxon>
        <taxon>Eubacteriales</taxon>
        <taxon>Clostridiaceae</taxon>
        <taxon>Clostridium</taxon>
    </lineage>
</organism>
<evidence type="ECO:0000313" key="9">
    <source>
        <dbReference type="Proteomes" id="UP001501510"/>
    </source>
</evidence>